<organism evidence="1 2">
    <name type="scientific">Candidatus Scatenecus faecavium</name>
    <dbReference type="NCBI Taxonomy" id="2840915"/>
    <lineage>
        <taxon>Bacteria</taxon>
        <taxon>Candidatus Scatenecus</taxon>
    </lineage>
</organism>
<reference evidence="1" key="1">
    <citation type="submission" date="2020-10" db="EMBL/GenBank/DDBJ databases">
        <authorList>
            <person name="Gilroy R."/>
        </authorList>
    </citation>
    <scope>NUCLEOTIDE SEQUENCE</scope>
    <source>
        <strain evidence="1">CHK152-2994</strain>
    </source>
</reference>
<name>A0A9D1FW75_9BACT</name>
<evidence type="ECO:0000313" key="2">
    <source>
        <dbReference type="Proteomes" id="UP000824139"/>
    </source>
</evidence>
<dbReference type="AlphaFoldDB" id="A0A9D1FW75"/>
<sequence length="209" mass="23905">MEFILTMGIIGVVASLTYTSLQQRAEEQKSIAAIRKIYSVLSQVTLFVIKDHDSSVNWDLEGYSHEASEKAFNYYKPYFRTLRVCANDAGCWRYPSWFLSGRPYLKETEFYNYMFTLADGMNVIINVYPPEVVIRDFGVNVDRPTVVFLADLNGDNPPNTMGKDIFAFVLKEDVIVPSGMDDSYTCNVKSTGLTCTSRVINDNYEFKYF</sequence>
<accession>A0A9D1FW75</accession>
<proteinExistence type="predicted"/>
<dbReference type="EMBL" id="DVJO01000134">
    <property type="protein sequence ID" value="HIS83172.1"/>
    <property type="molecule type" value="Genomic_DNA"/>
</dbReference>
<comment type="caution">
    <text evidence="1">The sequence shown here is derived from an EMBL/GenBank/DDBJ whole genome shotgun (WGS) entry which is preliminary data.</text>
</comment>
<protein>
    <recommendedName>
        <fullName evidence="3">Type II secretion system protein</fullName>
    </recommendedName>
</protein>
<gene>
    <name evidence="1" type="ORF">IAD41_06175</name>
</gene>
<evidence type="ECO:0008006" key="3">
    <source>
        <dbReference type="Google" id="ProtNLM"/>
    </source>
</evidence>
<dbReference type="Proteomes" id="UP000824139">
    <property type="component" value="Unassembled WGS sequence"/>
</dbReference>
<reference evidence="1" key="2">
    <citation type="journal article" date="2021" name="PeerJ">
        <title>Extensive microbial diversity within the chicken gut microbiome revealed by metagenomics and culture.</title>
        <authorList>
            <person name="Gilroy R."/>
            <person name="Ravi A."/>
            <person name="Getino M."/>
            <person name="Pursley I."/>
            <person name="Horton D.L."/>
            <person name="Alikhan N.F."/>
            <person name="Baker D."/>
            <person name="Gharbi K."/>
            <person name="Hall N."/>
            <person name="Watson M."/>
            <person name="Adriaenssens E.M."/>
            <person name="Foster-Nyarko E."/>
            <person name="Jarju S."/>
            <person name="Secka A."/>
            <person name="Antonio M."/>
            <person name="Oren A."/>
            <person name="Chaudhuri R.R."/>
            <person name="La Ragione R."/>
            <person name="Hildebrand F."/>
            <person name="Pallen M.J."/>
        </authorList>
    </citation>
    <scope>NUCLEOTIDE SEQUENCE</scope>
    <source>
        <strain evidence="1">CHK152-2994</strain>
    </source>
</reference>
<evidence type="ECO:0000313" key="1">
    <source>
        <dbReference type="EMBL" id="HIS83172.1"/>
    </source>
</evidence>